<dbReference type="AlphaFoldDB" id="A0A151SX38"/>
<gene>
    <name evidence="6" type="ORF">KK1_014782</name>
</gene>
<feature type="domain" description="TIR" evidence="5">
    <location>
        <begin position="19"/>
        <end position="180"/>
    </location>
</feature>
<dbReference type="Gene3D" id="3.80.10.10">
    <property type="entry name" value="Ribonuclease Inhibitor"/>
    <property type="match status" value="2"/>
</dbReference>
<dbReference type="PRINTS" id="PR00364">
    <property type="entry name" value="DISEASERSIST"/>
</dbReference>
<accession>A0A151SX38</accession>
<dbReference type="Gene3D" id="3.40.50.300">
    <property type="entry name" value="P-loop containing nucleotide triphosphate hydrolases"/>
    <property type="match status" value="1"/>
</dbReference>
<dbReference type="InterPro" id="IPR058192">
    <property type="entry name" value="WHD_ROQ1-like"/>
</dbReference>
<dbReference type="InterPro" id="IPR027417">
    <property type="entry name" value="P-loop_NTPase"/>
</dbReference>
<dbReference type="Pfam" id="PF23282">
    <property type="entry name" value="WHD_ROQ1"/>
    <property type="match status" value="1"/>
</dbReference>
<dbReference type="InterPro" id="IPR011713">
    <property type="entry name" value="Leu-rich_rpt_3"/>
</dbReference>
<dbReference type="OMA" id="NDIMISM"/>
<evidence type="ECO:0000256" key="1">
    <source>
        <dbReference type="ARBA" id="ARBA00022614"/>
    </source>
</evidence>
<dbReference type="SUPFAM" id="SSF46785">
    <property type="entry name" value="Winged helix' DNA-binding domain"/>
    <property type="match status" value="1"/>
</dbReference>
<dbReference type="SUPFAM" id="SSF52058">
    <property type="entry name" value="L domain-like"/>
    <property type="match status" value="1"/>
</dbReference>
<sequence>MDEQQRINVVGSSSNSCSKSHDIFLSFRGEDTRWNFTSHLYEALNKEKVKTYIDDQLKKGDEISPALIKAIEDSRVSIVIFSENYASSKWCLGELSKIMECREESGQVVIPVFYMVDPADVRKQSGSYERAFVKHEGDRRCKQWKADLTKAANLAGYHSKNYRNEPEFLKKIVEDLLGNLAPRHPIHLKGLVGIEESFAKIESLLKLGSSEVITFGIWGMGGIGKTTLATALYDKLSDEFEGHCFLTNVGESSHELIALREKLFSKLLGKKDCDFKLSDISRLRYKKVLIVLDDVTTSEQFKKLIIEYDFLGPGSRVIVTTRDKHILGPNDKIYSVQDLDFSHSLQLFCLTVFGEKVPKDGYEELSRRVISYCKGVPLALKVLGANLRLRSKEAWECELRKLQRIPNMEIHNVLKLSYDGLDGTQKDIFLDIACFFKQHSRGFVTSVLEAFDFYPESGIEVLLDKSLITISEYNEIEMHGLIQEMGWGIVQNESIQDIGRQSRLWNHEDVLDVLKYNKGTNVEGIILDLCKISGDLNVSFDSLAKMTNLRFLEIYHEWMLRYLRIVSTTEDLNISFNKLRYLHWDGYNLESLPSNFCVEQLVVLHMCYSNLKKLWNGVQNLVNLKKITLSYSGYLIEIPDLSMAEKLEIVDLRCCTSLHKLHPSILSRPKLTYLDLSYCKSIERLNIHSKCMKALYLRYCSFLKEVSLRSEKLTIVDLFCCKVIENVNLHSRSLRTLYLGGCSVLKEISVTSEKITKVKFSSATIPALSLSIGHSFFLEVLNLTGSNIESFPTNIKNLSMLKELCLRDCRELVSLPELPPSVRVLRLHDCRKLMSLPELPPNLDTLSAFNCISLEKGISQQLLLQHMLHRYIPCVHQRLCNLWDRDYFSFPKDRVMHECGFHTAEGSITISCLPISHLSGFIYCIVLPKRFVSNDIMISMYQDHVKVRSWVGRQRFRSCDNAMSDHVMYWYDDFSQYDKILSGDITLTIEFVGREEIITEFRVFPVYATASGFKLEICESESIELEQLPTSKRRRTRPEMINFL</sequence>
<protein>
    <submittedName>
        <fullName evidence="6">TMV resistance protein N</fullName>
    </submittedName>
</protein>
<evidence type="ECO:0000256" key="3">
    <source>
        <dbReference type="ARBA" id="ARBA00022821"/>
    </source>
</evidence>
<dbReference type="FunFam" id="3.40.50.10140:FF:000007">
    <property type="entry name" value="Disease resistance protein (TIR-NBS-LRR class)"/>
    <property type="match status" value="1"/>
</dbReference>
<dbReference type="SUPFAM" id="SSF52200">
    <property type="entry name" value="Toll/Interleukin receptor TIR domain"/>
    <property type="match status" value="1"/>
</dbReference>
<evidence type="ECO:0000313" key="7">
    <source>
        <dbReference type="Proteomes" id="UP000075243"/>
    </source>
</evidence>
<dbReference type="InterPro" id="IPR042197">
    <property type="entry name" value="Apaf_helical"/>
</dbReference>
<dbReference type="Proteomes" id="UP000075243">
    <property type="component" value="Chromosome 10"/>
</dbReference>
<dbReference type="Gene3D" id="3.40.50.10140">
    <property type="entry name" value="Toll/interleukin-1 receptor homology (TIR) domain"/>
    <property type="match status" value="1"/>
</dbReference>
<evidence type="ECO:0000259" key="5">
    <source>
        <dbReference type="PROSITE" id="PS50104"/>
    </source>
</evidence>
<reference evidence="6 7" key="1">
    <citation type="journal article" date="2012" name="Nat. Biotechnol.">
        <title>Draft genome sequence of pigeonpea (Cajanus cajan), an orphan legume crop of resource-poor farmers.</title>
        <authorList>
            <person name="Varshney R.K."/>
            <person name="Chen W."/>
            <person name="Li Y."/>
            <person name="Bharti A.K."/>
            <person name="Saxena R.K."/>
            <person name="Schlueter J.A."/>
            <person name="Donoghue M.T."/>
            <person name="Azam S."/>
            <person name="Fan G."/>
            <person name="Whaley A.M."/>
            <person name="Farmer A.D."/>
            <person name="Sheridan J."/>
            <person name="Iwata A."/>
            <person name="Tuteja R."/>
            <person name="Penmetsa R.V."/>
            <person name="Wu W."/>
            <person name="Upadhyaya H.D."/>
            <person name="Yang S.P."/>
            <person name="Shah T."/>
            <person name="Saxena K.B."/>
            <person name="Michael T."/>
            <person name="McCombie W.R."/>
            <person name="Yang B."/>
            <person name="Zhang G."/>
            <person name="Yang H."/>
            <person name="Wang J."/>
            <person name="Spillane C."/>
            <person name="Cook D.R."/>
            <person name="May G.D."/>
            <person name="Xu X."/>
            <person name="Jackson S.A."/>
        </authorList>
    </citation>
    <scope>NUCLEOTIDE SEQUENCE [LARGE SCALE GENOMIC DNA]</scope>
    <source>
        <strain evidence="7">cv. Asha</strain>
    </source>
</reference>
<dbReference type="PANTHER" id="PTHR11017:SF243">
    <property type="entry name" value="ADP-RIBOSYL CYCLASE_CYCLIC ADP-RIBOSE HYDROLASE"/>
    <property type="match status" value="1"/>
</dbReference>
<dbReference type="InterPro" id="IPR002182">
    <property type="entry name" value="NB-ARC"/>
</dbReference>
<dbReference type="GO" id="GO:0007165">
    <property type="term" value="P:signal transduction"/>
    <property type="evidence" value="ECO:0007669"/>
    <property type="project" value="InterPro"/>
</dbReference>
<organism evidence="6 7">
    <name type="scientific">Cajanus cajan</name>
    <name type="common">Pigeon pea</name>
    <name type="synonym">Cajanus indicus</name>
    <dbReference type="NCBI Taxonomy" id="3821"/>
    <lineage>
        <taxon>Eukaryota</taxon>
        <taxon>Viridiplantae</taxon>
        <taxon>Streptophyta</taxon>
        <taxon>Embryophyta</taxon>
        <taxon>Tracheophyta</taxon>
        <taxon>Spermatophyta</taxon>
        <taxon>Magnoliopsida</taxon>
        <taxon>eudicotyledons</taxon>
        <taxon>Gunneridae</taxon>
        <taxon>Pentapetalae</taxon>
        <taxon>rosids</taxon>
        <taxon>fabids</taxon>
        <taxon>Fabales</taxon>
        <taxon>Fabaceae</taxon>
        <taxon>Papilionoideae</taxon>
        <taxon>50 kb inversion clade</taxon>
        <taxon>NPAAA clade</taxon>
        <taxon>indigoferoid/millettioid clade</taxon>
        <taxon>Phaseoleae</taxon>
        <taxon>Cajanus</taxon>
    </lineage>
</organism>
<dbReference type="InterPro" id="IPR032675">
    <property type="entry name" value="LRR_dom_sf"/>
</dbReference>
<dbReference type="PANTHER" id="PTHR11017">
    <property type="entry name" value="LEUCINE-RICH REPEAT-CONTAINING PROTEIN"/>
    <property type="match status" value="1"/>
</dbReference>
<evidence type="ECO:0000256" key="2">
    <source>
        <dbReference type="ARBA" id="ARBA00022737"/>
    </source>
</evidence>
<dbReference type="Pfam" id="PF07725">
    <property type="entry name" value="LRR_3"/>
    <property type="match status" value="1"/>
</dbReference>
<dbReference type="EMBL" id="CM003612">
    <property type="protein sequence ID" value="KYP59349.1"/>
    <property type="molecule type" value="Genomic_DNA"/>
</dbReference>
<name>A0A151SX38_CAJCA</name>
<dbReference type="SMART" id="SM00255">
    <property type="entry name" value="TIR"/>
    <property type="match status" value="1"/>
</dbReference>
<keyword evidence="3" id="KW-0611">Plant defense</keyword>
<dbReference type="GO" id="GO:0043531">
    <property type="term" value="F:ADP binding"/>
    <property type="evidence" value="ECO:0007669"/>
    <property type="project" value="InterPro"/>
</dbReference>
<evidence type="ECO:0000256" key="4">
    <source>
        <dbReference type="ARBA" id="ARBA00023027"/>
    </source>
</evidence>
<keyword evidence="1" id="KW-0433">Leucine-rich repeat</keyword>
<keyword evidence="4" id="KW-0520">NAD</keyword>
<dbReference type="PROSITE" id="PS50104">
    <property type="entry name" value="TIR"/>
    <property type="match status" value="1"/>
</dbReference>
<dbReference type="GO" id="GO:0006952">
    <property type="term" value="P:defense response"/>
    <property type="evidence" value="ECO:0007669"/>
    <property type="project" value="UniProtKB-KW"/>
</dbReference>
<dbReference type="Pfam" id="PF01582">
    <property type="entry name" value="TIR"/>
    <property type="match status" value="1"/>
</dbReference>
<keyword evidence="7" id="KW-1185">Reference proteome</keyword>
<keyword evidence="2" id="KW-0677">Repeat</keyword>
<dbReference type="InterPro" id="IPR000157">
    <property type="entry name" value="TIR_dom"/>
</dbReference>
<proteinExistence type="predicted"/>
<dbReference type="Gene3D" id="1.10.8.430">
    <property type="entry name" value="Helical domain of apoptotic protease-activating factors"/>
    <property type="match status" value="1"/>
</dbReference>
<dbReference type="InterPro" id="IPR044974">
    <property type="entry name" value="Disease_R_plants"/>
</dbReference>
<dbReference type="Pfam" id="PF00931">
    <property type="entry name" value="NB-ARC"/>
    <property type="match status" value="1"/>
</dbReference>
<evidence type="ECO:0000313" key="6">
    <source>
        <dbReference type="EMBL" id="KYP59349.1"/>
    </source>
</evidence>
<dbReference type="InterPro" id="IPR035897">
    <property type="entry name" value="Toll_tir_struct_dom_sf"/>
</dbReference>
<dbReference type="Gramene" id="C.cajan_14353.t">
    <property type="protein sequence ID" value="C.cajan_14353.t"/>
    <property type="gene ID" value="C.cajan_14353"/>
</dbReference>
<dbReference type="SUPFAM" id="SSF52540">
    <property type="entry name" value="P-loop containing nucleoside triphosphate hydrolases"/>
    <property type="match status" value="1"/>
</dbReference>
<dbReference type="InterPro" id="IPR036390">
    <property type="entry name" value="WH_DNA-bd_sf"/>
</dbReference>